<proteinExistence type="predicted"/>
<feature type="signal peptide" evidence="2">
    <location>
        <begin position="1"/>
        <end position="18"/>
    </location>
</feature>
<protein>
    <submittedName>
        <fullName evidence="3">Uncharacterized protein</fullName>
    </submittedName>
</protein>
<gene>
    <name evidence="3" type="ORF">Tco_0726138</name>
</gene>
<keyword evidence="4" id="KW-1185">Reference proteome</keyword>
<sequence length="127" mass="13188">MVSGVMLFWLVLLGGVVGPRLVTVLTTRPACHPSLASCFSSLEESLPSVLDGYIQSLEALPSQPAASGTVSDVPGSGTRVHTPAHGGPKARNGPPESIPLNEPKPLGKHRPPPPQSVLSPDELSYPP</sequence>
<organism evidence="3 4">
    <name type="scientific">Tanacetum coccineum</name>
    <dbReference type="NCBI Taxonomy" id="301880"/>
    <lineage>
        <taxon>Eukaryota</taxon>
        <taxon>Viridiplantae</taxon>
        <taxon>Streptophyta</taxon>
        <taxon>Embryophyta</taxon>
        <taxon>Tracheophyta</taxon>
        <taxon>Spermatophyta</taxon>
        <taxon>Magnoliopsida</taxon>
        <taxon>eudicotyledons</taxon>
        <taxon>Gunneridae</taxon>
        <taxon>Pentapetalae</taxon>
        <taxon>asterids</taxon>
        <taxon>campanulids</taxon>
        <taxon>Asterales</taxon>
        <taxon>Asteraceae</taxon>
        <taxon>Asteroideae</taxon>
        <taxon>Anthemideae</taxon>
        <taxon>Anthemidinae</taxon>
        <taxon>Tanacetum</taxon>
    </lineage>
</organism>
<reference evidence="3" key="2">
    <citation type="submission" date="2022-01" db="EMBL/GenBank/DDBJ databases">
        <authorList>
            <person name="Yamashiro T."/>
            <person name="Shiraishi A."/>
            <person name="Satake H."/>
            <person name="Nakayama K."/>
        </authorList>
    </citation>
    <scope>NUCLEOTIDE SEQUENCE</scope>
</reference>
<dbReference type="Proteomes" id="UP001151760">
    <property type="component" value="Unassembled WGS sequence"/>
</dbReference>
<keyword evidence="2" id="KW-0732">Signal</keyword>
<evidence type="ECO:0000256" key="1">
    <source>
        <dbReference type="SAM" id="MobiDB-lite"/>
    </source>
</evidence>
<evidence type="ECO:0000313" key="4">
    <source>
        <dbReference type="Proteomes" id="UP001151760"/>
    </source>
</evidence>
<evidence type="ECO:0000256" key="2">
    <source>
        <dbReference type="SAM" id="SignalP"/>
    </source>
</evidence>
<reference evidence="3" key="1">
    <citation type="journal article" date="2022" name="Int. J. Mol. Sci.">
        <title>Draft Genome of Tanacetum Coccineum: Genomic Comparison of Closely Related Tanacetum-Family Plants.</title>
        <authorList>
            <person name="Yamashiro T."/>
            <person name="Shiraishi A."/>
            <person name="Nakayama K."/>
            <person name="Satake H."/>
        </authorList>
    </citation>
    <scope>NUCLEOTIDE SEQUENCE</scope>
</reference>
<evidence type="ECO:0000313" key="3">
    <source>
        <dbReference type="EMBL" id="GJS76257.1"/>
    </source>
</evidence>
<accession>A0ABQ4YH98</accession>
<dbReference type="EMBL" id="BQNB010010363">
    <property type="protein sequence ID" value="GJS76257.1"/>
    <property type="molecule type" value="Genomic_DNA"/>
</dbReference>
<name>A0ABQ4YH98_9ASTR</name>
<feature type="chain" id="PRO_5045871164" evidence="2">
    <location>
        <begin position="19"/>
        <end position="127"/>
    </location>
</feature>
<feature type="region of interest" description="Disordered" evidence="1">
    <location>
        <begin position="61"/>
        <end position="127"/>
    </location>
</feature>
<comment type="caution">
    <text evidence="3">The sequence shown here is derived from an EMBL/GenBank/DDBJ whole genome shotgun (WGS) entry which is preliminary data.</text>
</comment>